<sequence length="477" mass="54223">MLKWSWDYTWDERPVESNFVTLEALRPHANLKTLIIDSNTGGKIPTWLEDGSLSSLETLEIRQCCKWDISLLGQLKSLKILRLHELLQRHVDLHPGRDVHQLFPCLRILDIICCSGFVEVHQSRSSTSSSSLASLRIINCPRLTTLQVGLLAHRSQIQLQALHELIIRHCTELVHLPDHGFSALVSLRTLHIEDCPKLRHQPADDSGPTLPSSLIDFEVIKCAGLISDSFFIGMGRLHSLSSMEIKGEPAFDEDCPPEHLPVFTTLPWGLLQHLKSLKELEIVDCSWLTTLGLQALVSLKRLKVAGCPRLAACSSPSDKSPMLLEYLEIKDSSLQILNGELLHSLINLQELKIVWCHQLVNFPNEMEEKLHCLVSLKRLFIDNCRILQSLPRELATIPSLEEVCVTYCNNIQSIPEKGLPASLFMLVINRCRYLKQRCKKDGEDWSKISHVFYIEIDKRNVKEETLSETASFEESNW</sequence>
<accession>A0ACB7UPN9</accession>
<dbReference type="Proteomes" id="UP000827976">
    <property type="component" value="Chromosome 14"/>
</dbReference>
<reference evidence="2" key="1">
    <citation type="journal article" date="2022" name="Nat. Commun.">
        <title>Chromosome evolution and the genetic basis of agronomically important traits in greater yam.</title>
        <authorList>
            <person name="Bredeson J.V."/>
            <person name="Lyons J.B."/>
            <person name="Oniyinde I.O."/>
            <person name="Okereke N.R."/>
            <person name="Kolade O."/>
            <person name="Nnabue I."/>
            <person name="Nwadili C.O."/>
            <person name="Hribova E."/>
            <person name="Parker M."/>
            <person name="Nwogha J."/>
            <person name="Shu S."/>
            <person name="Carlson J."/>
            <person name="Kariba R."/>
            <person name="Muthemba S."/>
            <person name="Knop K."/>
            <person name="Barton G.J."/>
            <person name="Sherwood A.V."/>
            <person name="Lopez-Montes A."/>
            <person name="Asiedu R."/>
            <person name="Jamnadass R."/>
            <person name="Muchugi A."/>
            <person name="Goodstein D."/>
            <person name="Egesi C.N."/>
            <person name="Featherston J."/>
            <person name="Asfaw A."/>
            <person name="Simpson G.G."/>
            <person name="Dolezel J."/>
            <person name="Hendre P.S."/>
            <person name="Van Deynze A."/>
            <person name="Kumar P.L."/>
            <person name="Obidiegwu J.E."/>
            <person name="Bhattacharjee R."/>
            <person name="Rokhsar D.S."/>
        </authorList>
    </citation>
    <scope>NUCLEOTIDE SEQUENCE [LARGE SCALE GENOMIC DNA]</scope>
    <source>
        <strain evidence="2">cv. TDa95/00328</strain>
    </source>
</reference>
<proteinExistence type="predicted"/>
<evidence type="ECO:0000313" key="2">
    <source>
        <dbReference type="Proteomes" id="UP000827976"/>
    </source>
</evidence>
<dbReference type="EMBL" id="CM037024">
    <property type="protein sequence ID" value="KAH7662656.1"/>
    <property type="molecule type" value="Genomic_DNA"/>
</dbReference>
<comment type="caution">
    <text evidence="1">The sequence shown here is derived from an EMBL/GenBank/DDBJ whole genome shotgun (WGS) entry which is preliminary data.</text>
</comment>
<name>A0ACB7UPN9_DIOAL</name>
<organism evidence="1 2">
    <name type="scientific">Dioscorea alata</name>
    <name type="common">Purple yam</name>
    <dbReference type="NCBI Taxonomy" id="55571"/>
    <lineage>
        <taxon>Eukaryota</taxon>
        <taxon>Viridiplantae</taxon>
        <taxon>Streptophyta</taxon>
        <taxon>Embryophyta</taxon>
        <taxon>Tracheophyta</taxon>
        <taxon>Spermatophyta</taxon>
        <taxon>Magnoliopsida</taxon>
        <taxon>Liliopsida</taxon>
        <taxon>Dioscoreales</taxon>
        <taxon>Dioscoreaceae</taxon>
        <taxon>Dioscorea</taxon>
    </lineage>
</organism>
<evidence type="ECO:0000313" key="1">
    <source>
        <dbReference type="EMBL" id="KAH7662656.1"/>
    </source>
</evidence>
<keyword evidence="2" id="KW-1185">Reference proteome</keyword>
<protein>
    <submittedName>
        <fullName evidence="1">RNI-like protein</fullName>
    </submittedName>
</protein>
<gene>
    <name evidence="1" type="ORF">IHE45_14G002400</name>
</gene>